<dbReference type="Gene3D" id="3.40.1050.10">
    <property type="entry name" value="Carbonic anhydrase"/>
    <property type="match status" value="1"/>
</dbReference>
<evidence type="ECO:0000313" key="11">
    <source>
        <dbReference type="EMBL" id="KAJ9562660.1"/>
    </source>
</evidence>
<comment type="function">
    <text evidence="1">Reversible hydration of carbon dioxide.</text>
</comment>
<dbReference type="AlphaFoldDB" id="A0AA38TX85"/>
<dbReference type="PANTHER" id="PTHR11002:SF56">
    <property type="entry name" value="BETA CARBONIC ANHYDRASE 2, CHLOROPLASTIC"/>
    <property type="match status" value="1"/>
</dbReference>
<keyword evidence="9" id="KW-0479">Metal-binding</keyword>
<organism evidence="11 12">
    <name type="scientific">Centaurea solstitialis</name>
    <name type="common">yellow star-thistle</name>
    <dbReference type="NCBI Taxonomy" id="347529"/>
    <lineage>
        <taxon>Eukaryota</taxon>
        <taxon>Viridiplantae</taxon>
        <taxon>Streptophyta</taxon>
        <taxon>Embryophyta</taxon>
        <taxon>Tracheophyta</taxon>
        <taxon>Spermatophyta</taxon>
        <taxon>Magnoliopsida</taxon>
        <taxon>eudicotyledons</taxon>
        <taxon>Gunneridae</taxon>
        <taxon>Pentapetalae</taxon>
        <taxon>asterids</taxon>
        <taxon>campanulids</taxon>
        <taxon>Asterales</taxon>
        <taxon>Asteraceae</taxon>
        <taxon>Carduoideae</taxon>
        <taxon>Cardueae</taxon>
        <taxon>Centaureinae</taxon>
        <taxon>Centaurea</taxon>
    </lineage>
</organism>
<dbReference type="PROSITE" id="PS00704">
    <property type="entry name" value="PROK_CO2_ANHYDRASE_1"/>
    <property type="match status" value="1"/>
</dbReference>
<keyword evidence="12" id="KW-1185">Reference proteome</keyword>
<proteinExistence type="inferred from homology"/>
<evidence type="ECO:0000256" key="6">
    <source>
        <dbReference type="ARBA" id="ARBA00022833"/>
    </source>
</evidence>
<dbReference type="SUPFAM" id="SSF53056">
    <property type="entry name" value="beta-carbonic anhydrase, cab"/>
    <property type="match status" value="1"/>
</dbReference>
<dbReference type="Proteomes" id="UP001172457">
    <property type="component" value="Chromosome 2"/>
</dbReference>
<dbReference type="PANTHER" id="PTHR11002">
    <property type="entry name" value="CARBONIC ANHYDRASE"/>
    <property type="match status" value="1"/>
</dbReference>
<feature type="region of interest" description="Disordered" evidence="10">
    <location>
        <begin position="22"/>
        <end position="50"/>
    </location>
</feature>
<comment type="similarity">
    <text evidence="3">Belongs to the beta-class carbonic anhydrase family.</text>
</comment>
<evidence type="ECO:0000256" key="5">
    <source>
        <dbReference type="ARBA" id="ARBA00022490"/>
    </source>
</evidence>
<sequence>MLARLASKRLIDFREAIRQSPETTRSLSNALNNHLDSPDDDNSDLPWEFNGPKRGDMGIESYEEAIAGLKKLLSEKGELAPLAAAKIYQITAGLQTPSSKSGFELVERIKTGFAKFKTEKYAINPALYGELAKGQSPKFMVFACSDSRVCPTHVLDFLTR</sequence>
<keyword evidence="7" id="KW-0456">Lyase</keyword>
<gene>
    <name evidence="11" type="ORF">OSB04_007820</name>
</gene>
<evidence type="ECO:0000313" key="12">
    <source>
        <dbReference type="Proteomes" id="UP001172457"/>
    </source>
</evidence>
<comment type="caution">
    <text evidence="11">The sequence shown here is derived from an EMBL/GenBank/DDBJ whole genome shotgun (WGS) entry which is preliminary data.</text>
</comment>
<protein>
    <recommendedName>
        <fullName evidence="4">carbonic anhydrase</fullName>
        <ecNumber evidence="4">4.2.1.1</ecNumber>
    </recommendedName>
</protein>
<comment type="catalytic activity">
    <reaction evidence="8">
        <text>hydrogencarbonate + H(+) = CO2 + H2O</text>
        <dbReference type="Rhea" id="RHEA:10748"/>
        <dbReference type="ChEBI" id="CHEBI:15377"/>
        <dbReference type="ChEBI" id="CHEBI:15378"/>
        <dbReference type="ChEBI" id="CHEBI:16526"/>
        <dbReference type="ChEBI" id="CHEBI:17544"/>
        <dbReference type="EC" id="4.2.1.1"/>
    </reaction>
</comment>
<reference evidence="11" key="1">
    <citation type="submission" date="2023-03" db="EMBL/GenBank/DDBJ databases">
        <title>Chromosome-scale reference genome and RAD-based genetic map of yellow starthistle (Centaurea solstitialis) reveal putative structural variation and QTLs associated with invader traits.</title>
        <authorList>
            <person name="Reatini B."/>
            <person name="Cang F.A."/>
            <person name="Jiang Q."/>
            <person name="Mckibben M.T.W."/>
            <person name="Barker M.S."/>
            <person name="Rieseberg L.H."/>
            <person name="Dlugosch K.M."/>
        </authorList>
    </citation>
    <scope>NUCLEOTIDE SEQUENCE</scope>
    <source>
        <strain evidence="11">CAN-66</strain>
        <tissue evidence="11">Leaf</tissue>
    </source>
</reference>
<name>A0AA38TX85_9ASTR</name>
<feature type="binding site" evidence="9">
    <location>
        <position position="144"/>
    </location>
    <ligand>
        <name>Zn(2+)</name>
        <dbReference type="ChEBI" id="CHEBI:29105"/>
    </ligand>
</feature>
<evidence type="ECO:0000256" key="4">
    <source>
        <dbReference type="ARBA" id="ARBA00012925"/>
    </source>
</evidence>
<comment type="cofactor">
    <cofactor evidence="9">
        <name>Zn(2+)</name>
        <dbReference type="ChEBI" id="CHEBI:29105"/>
    </cofactor>
    <text evidence="9">Binds 1 zinc ion per subunit.</text>
</comment>
<dbReference type="GO" id="GO:0015976">
    <property type="term" value="P:carbon utilization"/>
    <property type="evidence" value="ECO:0007669"/>
    <property type="project" value="InterPro"/>
</dbReference>
<dbReference type="GO" id="GO:0004089">
    <property type="term" value="F:carbonate dehydratase activity"/>
    <property type="evidence" value="ECO:0007669"/>
    <property type="project" value="UniProtKB-EC"/>
</dbReference>
<dbReference type="EMBL" id="JARYMX010000002">
    <property type="protein sequence ID" value="KAJ9562660.1"/>
    <property type="molecule type" value="Genomic_DNA"/>
</dbReference>
<keyword evidence="5" id="KW-0963">Cytoplasm</keyword>
<keyword evidence="6 9" id="KW-0862">Zinc</keyword>
<dbReference type="GO" id="GO:0008270">
    <property type="term" value="F:zinc ion binding"/>
    <property type="evidence" value="ECO:0007669"/>
    <property type="project" value="InterPro"/>
</dbReference>
<comment type="subcellular location">
    <subcellularLocation>
        <location evidence="2">Cytoplasm</location>
    </subcellularLocation>
</comment>
<feature type="binding site" evidence="9">
    <location>
        <position position="146"/>
    </location>
    <ligand>
        <name>Zn(2+)</name>
        <dbReference type="ChEBI" id="CHEBI:29105"/>
    </ligand>
</feature>
<evidence type="ECO:0000256" key="3">
    <source>
        <dbReference type="ARBA" id="ARBA00006217"/>
    </source>
</evidence>
<dbReference type="EC" id="4.2.1.1" evidence="4"/>
<dbReference type="InterPro" id="IPR001765">
    <property type="entry name" value="Carbonic_anhydrase"/>
</dbReference>
<evidence type="ECO:0000256" key="1">
    <source>
        <dbReference type="ARBA" id="ARBA00002904"/>
    </source>
</evidence>
<evidence type="ECO:0000256" key="8">
    <source>
        <dbReference type="ARBA" id="ARBA00048348"/>
    </source>
</evidence>
<dbReference type="InterPro" id="IPR015892">
    <property type="entry name" value="Carbonic_anhydrase_CS"/>
</dbReference>
<evidence type="ECO:0000256" key="2">
    <source>
        <dbReference type="ARBA" id="ARBA00004496"/>
    </source>
</evidence>
<dbReference type="GO" id="GO:0005737">
    <property type="term" value="C:cytoplasm"/>
    <property type="evidence" value="ECO:0007669"/>
    <property type="project" value="UniProtKB-SubCell"/>
</dbReference>
<evidence type="ECO:0000256" key="9">
    <source>
        <dbReference type="PIRSR" id="PIRSR601765-1"/>
    </source>
</evidence>
<evidence type="ECO:0000256" key="7">
    <source>
        <dbReference type="ARBA" id="ARBA00023239"/>
    </source>
</evidence>
<evidence type="ECO:0000256" key="10">
    <source>
        <dbReference type="SAM" id="MobiDB-lite"/>
    </source>
</evidence>
<accession>A0AA38TX85</accession>
<dbReference type="InterPro" id="IPR036874">
    <property type="entry name" value="Carbonic_anhydrase_sf"/>
</dbReference>